<dbReference type="EMBL" id="BK016090">
    <property type="protein sequence ID" value="DAF94168.1"/>
    <property type="molecule type" value="Genomic_DNA"/>
</dbReference>
<name>A0A8S5UI61_9CAUD</name>
<reference evidence="1" key="1">
    <citation type="journal article" date="2021" name="Proc. Natl. Acad. Sci. U.S.A.">
        <title>A Catalog of Tens of Thousands of Viruses from Human Metagenomes Reveals Hidden Associations with Chronic Diseases.</title>
        <authorList>
            <person name="Tisza M.J."/>
            <person name="Buck C.B."/>
        </authorList>
    </citation>
    <scope>NUCLEOTIDE SEQUENCE</scope>
    <source>
        <strain evidence="1">Ctu2j3</strain>
    </source>
</reference>
<accession>A0A8S5UI61</accession>
<sequence length="431" mass="43854">MTTANIPVQHPRLITAGARPTTAQLLQGQLSINFPDRKFYTLDNTGAIISIGVAPGDLAPVAFTGSYNDLTNKPSGGNYTLPPASASVLGGVMVPASQGLAVDTNGNLTNAGVLSVNSRTGAVTLTATDVGLPTDLLSGPSGTVASKYLPSSITGGLSYKGNWDANANSPVLANGGVAGGTAQANGSYYVVSVAGSTSIDGISTWAVGDLALVSNNVWTRIANSGSNVTSVNGKTGTVTLTATDITGFATVATSGSYNDLTNKPVPYSLPIATTSALGGVILTSTAQTAGNLSSGKLATVAVTGSYNDLLNLPTSPDVARLPVNIQGNPNVINEVFYMFTDNCQFGQNFVGAKANAVLISGTTATVRIMKYPASTPNTGTQVGTLNIDTVNGNSFTSVQSTTTFAPGDQFSYQFATTNISLITITLRGTWL</sequence>
<evidence type="ECO:0000313" key="1">
    <source>
        <dbReference type="EMBL" id="DAF94168.1"/>
    </source>
</evidence>
<protein>
    <submittedName>
        <fullName evidence="1">Uncharacterized protein</fullName>
    </submittedName>
</protein>
<organism evidence="1">
    <name type="scientific">Myoviridae sp. ctu2j3</name>
    <dbReference type="NCBI Taxonomy" id="2825197"/>
    <lineage>
        <taxon>Viruses</taxon>
        <taxon>Duplodnaviria</taxon>
        <taxon>Heunggongvirae</taxon>
        <taxon>Uroviricota</taxon>
        <taxon>Caudoviricetes</taxon>
    </lineage>
</organism>
<dbReference type="EMBL" id="BK016090">
    <property type="protein sequence ID" value="DAF94243.1"/>
    <property type="molecule type" value="Genomic_DNA"/>
</dbReference>
<proteinExistence type="predicted"/>